<feature type="domain" description="Cilia- and flagella-associated protein 58 central coiled coil" evidence="3">
    <location>
        <begin position="420"/>
        <end position="676"/>
    </location>
</feature>
<feature type="coiled-coil region" evidence="2">
    <location>
        <begin position="56"/>
        <end position="125"/>
    </location>
</feature>
<keyword evidence="1 2" id="KW-0175">Coiled coil</keyword>
<reference evidence="5" key="3">
    <citation type="submission" date="2020-12" db="UniProtKB">
        <authorList>
            <consortium name="EnsemblPlants"/>
        </authorList>
    </citation>
    <scope>IDENTIFICATION</scope>
</reference>
<proteinExistence type="predicted"/>
<dbReference type="PaxDb" id="3218-PP1S239_60V6.1"/>
<dbReference type="EnsemblPlants" id="Pp3c11_8370V3.1">
    <property type="protein sequence ID" value="Pp3c11_8370V3.1"/>
    <property type="gene ID" value="Pp3c11_8370"/>
</dbReference>
<evidence type="ECO:0000313" key="4">
    <source>
        <dbReference type="EMBL" id="PNR44978.1"/>
    </source>
</evidence>
<dbReference type="Pfam" id="PF21771">
    <property type="entry name" value="CFAP58_CC"/>
    <property type="match status" value="1"/>
</dbReference>
<dbReference type="Gramene" id="Pp3c11_8370V3.1">
    <property type="protein sequence ID" value="Pp3c11_8370V3.1"/>
    <property type="gene ID" value="Pp3c11_8370"/>
</dbReference>
<evidence type="ECO:0000256" key="1">
    <source>
        <dbReference type="ARBA" id="ARBA00023054"/>
    </source>
</evidence>
<dbReference type="STRING" id="3218.A0A2K1JTX5"/>
<evidence type="ECO:0000256" key="2">
    <source>
        <dbReference type="SAM" id="Coils"/>
    </source>
</evidence>
<dbReference type="InterPro" id="IPR049270">
    <property type="entry name" value="CFAP58_CC"/>
</dbReference>
<gene>
    <name evidence="5" type="primary">LOC112288353</name>
    <name evidence="4" type="ORF">PHYPA_014748</name>
</gene>
<dbReference type="PANTHER" id="PTHR32083">
    <property type="entry name" value="CILIA AND FLAGELLA-ASSOCIATED PROTEIN 58-RELATED"/>
    <property type="match status" value="1"/>
</dbReference>
<name>A0A2K1JTX5_PHYPA</name>
<dbReference type="EMBL" id="ABEU02000011">
    <property type="protein sequence ID" value="PNR44978.1"/>
    <property type="molecule type" value="Genomic_DNA"/>
</dbReference>
<dbReference type="Proteomes" id="UP000006727">
    <property type="component" value="Chromosome 11"/>
</dbReference>
<evidence type="ECO:0000313" key="6">
    <source>
        <dbReference type="Proteomes" id="UP000006727"/>
    </source>
</evidence>
<reference evidence="4 6" key="1">
    <citation type="journal article" date="2008" name="Science">
        <title>The Physcomitrella genome reveals evolutionary insights into the conquest of land by plants.</title>
        <authorList>
            <person name="Rensing S."/>
            <person name="Lang D."/>
            <person name="Zimmer A."/>
            <person name="Terry A."/>
            <person name="Salamov A."/>
            <person name="Shapiro H."/>
            <person name="Nishiyama T."/>
            <person name="Perroud P.-F."/>
            <person name="Lindquist E."/>
            <person name="Kamisugi Y."/>
            <person name="Tanahashi T."/>
            <person name="Sakakibara K."/>
            <person name="Fujita T."/>
            <person name="Oishi K."/>
            <person name="Shin-I T."/>
            <person name="Kuroki Y."/>
            <person name="Toyoda A."/>
            <person name="Suzuki Y."/>
            <person name="Hashimoto A."/>
            <person name="Yamaguchi K."/>
            <person name="Sugano A."/>
            <person name="Kohara Y."/>
            <person name="Fujiyama A."/>
            <person name="Anterola A."/>
            <person name="Aoki S."/>
            <person name="Ashton N."/>
            <person name="Barbazuk W.B."/>
            <person name="Barker E."/>
            <person name="Bennetzen J."/>
            <person name="Bezanilla M."/>
            <person name="Blankenship R."/>
            <person name="Cho S.H."/>
            <person name="Dutcher S."/>
            <person name="Estelle M."/>
            <person name="Fawcett J.A."/>
            <person name="Gundlach H."/>
            <person name="Hanada K."/>
            <person name="Heyl A."/>
            <person name="Hicks K.A."/>
            <person name="Hugh J."/>
            <person name="Lohr M."/>
            <person name="Mayer K."/>
            <person name="Melkozernov A."/>
            <person name="Murata T."/>
            <person name="Nelson D."/>
            <person name="Pils B."/>
            <person name="Prigge M."/>
            <person name="Reiss B."/>
            <person name="Renner T."/>
            <person name="Rombauts S."/>
            <person name="Rushton P."/>
            <person name="Sanderfoot A."/>
            <person name="Schween G."/>
            <person name="Shiu S.-H."/>
            <person name="Stueber K."/>
            <person name="Theodoulou F.L."/>
            <person name="Tu H."/>
            <person name="Van de Peer Y."/>
            <person name="Verrier P.J."/>
            <person name="Waters E."/>
            <person name="Wood A."/>
            <person name="Yang L."/>
            <person name="Cove D."/>
            <person name="Cuming A."/>
            <person name="Hasebe M."/>
            <person name="Lucas S."/>
            <person name="Mishler D.B."/>
            <person name="Reski R."/>
            <person name="Grigoriev I."/>
            <person name="Quatrano R.S."/>
            <person name="Boore J.L."/>
        </authorList>
    </citation>
    <scope>NUCLEOTIDE SEQUENCE [LARGE SCALE GENOMIC DNA]</scope>
    <source>
        <strain evidence="5 6">cv. Gransden 2004</strain>
    </source>
</reference>
<keyword evidence="6" id="KW-1185">Reference proteome</keyword>
<dbReference type="GO" id="GO:0005856">
    <property type="term" value="C:cytoskeleton"/>
    <property type="evidence" value="ECO:0000318"/>
    <property type="project" value="GO_Central"/>
</dbReference>
<evidence type="ECO:0000259" key="3">
    <source>
        <dbReference type="Pfam" id="PF21771"/>
    </source>
</evidence>
<feature type="coiled-coil region" evidence="2">
    <location>
        <begin position="583"/>
        <end position="610"/>
    </location>
</feature>
<evidence type="ECO:0000313" key="5">
    <source>
        <dbReference type="EnsemblPlants" id="Pp3c11_8370V3.1"/>
    </source>
</evidence>
<organism evidence="4">
    <name type="scientific">Physcomitrium patens</name>
    <name type="common">Spreading-leaved earth moss</name>
    <name type="synonym">Physcomitrella patens</name>
    <dbReference type="NCBI Taxonomy" id="3218"/>
    <lineage>
        <taxon>Eukaryota</taxon>
        <taxon>Viridiplantae</taxon>
        <taxon>Streptophyta</taxon>
        <taxon>Embryophyta</taxon>
        <taxon>Bryophyta</taxon>
        <taxon>Bryophytina</taxon>
        <taxon>Bryopsida</taxon>
        <taxon>Funariidae</taxon>
        <taxon>Funariales</taxon>
        <taxon>Funariaceae</taxon>
        <taxon>Physcomitrium</taxon>
    </lineage>
</organism>
<dbReference type="PANTHER" id="PTHR32083:SF34">
    <property type="entry name" value="COILED-COIL DOMAIN-CONTAINING PROTEIN 146"/>
    <property type="match status" value="1"/>
</dbReference>
<protein>
    <recommendedName>
        <fullName evidence="3">Cilia- and flagella-associated protein 58 central coiled coil domain-containing protein</fullName>
    </recommendedName>
</protein>
<sequence length="965" mass="110421">MAAPARDIVDPHVYVKLDPMKIEAFQGLQQLVGSNQIKKDRAEYVQSKFEDLRKALAKKLKDERKLNADIGELEEQLKRAKTDLARMTKQGQEDGVTVQLVKEDAERAESEAAVAKEKEQLLMLESMEIQRMRDDYKKKVHQIEFDFFVAMTPLLERMKTKKGGGLQLEIKAAQDQTVENIVKQGQAKKEREDAEARQKELIEEVRLLHITKSDAVNKLESLYGLPEKLVRQCDILLSALISVKAQNVKWDGKVRELEAADVSINQTLKHRSEELPGLMAACDKIKAQTEDKERIIADIEKEIHTIGQQVDESLGDRVQLDMQLMAKLHELKHQHDKQSNSAKERDRALISLKNREDLINKLRVQIPVLTQERDGVSRELEAVGALLQTWEVKLVEIKREVNEILELSSATDEKAKELIRIVKGNAETVDELEVKIHGLGKEDRKNTGRISELSNVRERLARTAAAKHSQWRETLSKIDFVKNFKENFEKRLVEVIKEHNDALALNGVMRSQRNKFANLVTASAITILEMKDKIVKLTKEVEQFQDKVTYRVNVLAKLRKGNAASIKEHIIIAEATAKCVGVLKDKKAIAEELAAEMTTLQERISKVERDMIRARKIYKTTVQDRNKVGIMLIDRNDELCILYEKSNVQVELLDSSEVELLKRKDEVKVLRRECNLMHKAIIMEQKIAPDPTSIYRELASLKDQVVSLDCVTQMTEATTMVVQLSELVENPENLNRWRVLPGRDYNFQELTQKAQAVEEFLSAKEDQAYEKDIILQEVTVLADDLMRKVALARPESQKIGFQFNKYVRELTKVSRQIMAAVSELSLVQAVSIGMKQERTTAQYSVDDAYVKLEKGQPGDIWIIIKQIPTEKIEKQWQSYLWQVEVIHRMKAAKGRLLEQDEKEKYAHIQKKPTTKTTAQQRPNAYISEENLGLPTPFGGQTPFRASERASILRYMPKSSASIVQD</sequence>
<accession>A0A2K1JTX5</accession>
<dbReference type="AlphaFoldDB" id="A0A2K1JTX5"/>
<reference evidence="4 6" key="2">
    <citation type="journal article" date="2018" name="Plant J.">
        <title>The Physcomitrella patens chromosome-scale assembly reveals moss genome structure and evolution.</title>
        <authorList>
            <person name="Lang D."/>
            <person name="Ullrich K.K."/>
            <person name="Murat F."/>
            <person name="Fuchs J."/>
            <person name="Jenkins J."/>
            <person name="Haas F.B."/>
            <person name="Piednoel M."/>
            <person name="Gundlach H."/>
            <person name="Van Bel M."/>
            <person name="Meyberg R."/>
            <person name="Vives C."/>
            <person name="Morata J."/>
            <person name="Symeonidi A."/>
            <person name="Hiss M."/>
            <person name="Muchero W."/>
            <person name="Kamisugi Y."/>
            <person name="Saleh O."/>
            <person name="Blanc G."/>
            <person name="Decker E.L."/>
            <person name="van Gessel N."/>
            <person name="Grimwood J."/>
            <person name="Hayes R.D."/>
            <person name="Graham S.W."/>
            <person name="Gunter L.E."/>
            <person name="McDaniel S.F."/>
            <person name="Hoernstein S.N.W."/>
            <person name="Larsson A."/>
            <person name="Li F.W."/>
            <person name="Perroud P.F."/>
            <person name="Phillips J."/>
            <person name="Ranjan P."/>
            <person name="Rokshar D.S."/>
            <person name="Rothfels C.J."/>
            <person name="Schneider L."/>
            <person name="Shu S."/>
            <person name="Stevenson D.W."/>
            <person name="Thummler F."/>
            <person name="Tillich M."/>
            <person name="Villarreal Aguilar J.C."/>
            <person name="Widiez T."/>
            <person name="Wong G.K."/>
            <person name="Wymore A."/>
            <person name="Zhang Y."/>
            <person name="Zimmer A.D."/>
            <person name="Quatrano R.S."/>
            <person name="Mayer K.F.X."/>
            <person name="Goodstein D."/>
            <person name="Casacuberta J.M."/>
            <person name="Vandepoele K."/>
            <person name="Reski R."/>
            <person name="Cuming A.C."/>
            <person name="Tuskan G.A."/>
            <person name="Maumus F."/>
            <person name="Salse J."/>
            <person name="Schmutz J."/>
            <person name="Rensing S.A."/>
        </authorList>
    </citation>
    <scope>NUCLEOTIDE SEQUENCE [LARGE SCALE GENOMIC DNA]</scope>
    <source>
        <strain evidence="5 6">cv. Gransden 2004</strain>
    </source>
</reference>